<evidence type="ECO:0000313" key="3">
    <source>
        <dbReference type="Proteomes" id="UP000603141"/>
    </source>
</evidence>
<organism evidence="2 3">
    <name type="scientific">Luteolibacter pohnpeiensis</name>
    <dbReference type="NCBI Taxonomy" id="454153"/>
    <lineage>
        <taxon>Bacteria</taxon>
        <taxon>Pseudomonadati</taxon>
        <taxon>Verrucomicrobiota</taxon>
        <taxon>Verrucomicrobiia</taxon>
        <taxon>Verrucomicrobiales</taxon>
        <taxon>Verrucomicrobiaceae</taxon>
        <taxon>Luteolibacter</taxon>
    </lineage>
</organism>
<feature type="signal peptide" evidence="1">
    <location>
        <begin position="1"/>
        <end position="18"/>
    </location>
</feature>
<evidence type="ECO:0000313" key="2">
    <source>
        <dbReference type="EMBL" id="MBK1884533.1"/>
    </source>
</evidence>
<keyword evidence="3" id="KW-1185">Reference proteome</keyword>
<protein>
    <recommendedName>
        <fullName evidence="4">DUF4810 domain-containing protein</fullName>
    </recommendedName>
</protein>
<evidence type="ECO:0000256" key="1">
    <source>
        <dbReference type="SAM" id="SignalP"/>
    </source>
</evidence>
<evidence type="ECO:0008006" key="4">
    <source>
        <dbReference type="Google" id="ProtNLM"/>
    </source>
</evidence>
<proteinExistence type="predicted"/>
<dbReference type="AlphaFoldDB" id="A0A934S9X9"/>
<sequence length="132" mass="14798">MKYSLRALAFLVVLACTACSFSKSDRDYNRLTREFIQKSPHQEAAADYAAGDYRILSAMGYGTYYPGLEIDVGKRIASKYGVRMIDGTTDAPESKAQARYVAATIDFAERYNKRKVALLRMSPKEKSSSESR</sequence>
<keyword evidence="1" id="KW-0732">Signal</keyword>
<gene>
    <name evidence="2" type="ORF">JIN85_19105</name>
</gene>
<accession>A0A934S9X9</accession>
<dbReference type="EMBL" id="JAENIJ010000056">
    <property type="protein sequence ID" value="MBK1884533.1"/>
    <property type="molecule type" value="Genomic_DNA"/>
</dbReference>
<reference evidence="2" key="1">
    <citation type="submission" date="2021-01" db="EMBL/GenBank/DDBJ databases">
        <title>Modified the classification status of verrucomicrobia.</title>
        <authorList>
            <person name="Feng X."/>
        </authorList>
    </citation>
    <scope>NUCLEOTIDE SEQUENCE</scope>
    <source>
        <strain evidence="2">KCTC 22041</strain>
    </source>
</reference>
<dbReference type="RefSeq" id="WP_200273811.1">
    <property type="nucleotide sequence ID" value="NZ_JAENIJ010000056.1"/>
</dbReference>
<dbReference type="Proteomes" id="UP000603141">
    <property type="component" value="Unassembled WGS sequence"/>
</dbReference>
<feature type="chain" id="PRO_5037066630" description="DUF4810 domain-containing protein" evidence="1">
    <location>
        <begin position="19"/>
        <end position="132"/>
    </location>
</feature>
<name>A0A934S9X9_9BACT</name>
<comment type="caution">
    <text evidence="2">The sequence shown here is derived from an EMBL/GenBank/DDBJ whole genome shotgun (WGS) entry which is preliminary data.</text>
</comment>